<name>A0A9C7F7G5_9VIRU</name>
<proteinExistence type="predicted"/>
<dbReference type="EMBL" id="LC738870">
    <property type="protein sequence ID" value="BDT61948.1"/>
    <property type="molecule type" value="Genomic_DNA"/>
</dbReference>
<protein>
    <submittedName>
        <fullName evidence="1">Uncharacterized protein</fullName>
    </submittedName>
</protein>
<reference evidence="1" key="1">
    <citation type="submission" date="2022-10" db="EMBL/GenBank/DDBJ databases">
        <title>Genome sequences of endogenous nimaviruses in decapod crustaceans.</title>
        <authorList>
            <person name="Kawato S."/>
            <person name="Nozaki R."/>
            <person name="Kondo H."/>
            <person name="Hirono I."/>
        </authorList>
    </citation>
    <scope>NUCLEOTIDE SEQUENCE</scope>
    <source>
        <strain evidence="1">Mikawa2016</strain>
    </source>
</reference>
<organism evidence="1">
    <name type="scientific">Penaeus monodon majanivirus A</name>
    <dbReference type="NCBI Taxonomy" id="2984271"/>
    <lineage>
        <taxon>Viruses</taxon>
        <taxon>Viruses incertae sedis</taxon>
        <taxon>Naldaviricetes</taxon>
        <taxon>Nimaviridae</taxon>
    </lineage>
</organism>
<sequence length="194" mass="22365">MTTGNNINKKRWRDKPIKLCIECDPPLFSKKERLDEKNIREHMLQSCICWIPRVKKSKVYILCLCSSATNVFELRRVARVVDFCLSYIKQMYEIRLQQSYLVSPTGYSILLHKSSNSNNSSGNNSSSSNNIRSNKPILSLMDVWISTAKSETMRFFQDPKNIDNHLPNTHFGNSNKNVDEILGACLSRVKYVPQ</sequence>
<evidence type="ECO:0000313" key="1">
    <source>
        <dbReference type="EMBL" id="BDT61948.1"/>
    </source>
</evidence>
<accession>A0A9C7F7G5</accession>